<dbReference type="Proteomes" id="UP001150062">
    <property type="component" value="Unassembled WGS sequence"/>
</dbReference>
<organism evidence="2 4">
    <name type="scientific">Anaeramoeba flamelloides</name>
    <dbReference type="NCBI Taxonomy" id="1746091"/>
    <lineage>
        <taxon>Eukaryota</taxon>
        <taxon>Metamonada</taxon>
        <taxon>Anaeramoebidae</taxon>
        <taxon>Anaeramoeba</taxon>
    </lineage>
</organism>
<dbReference type="CDD" id="cd14797">
    <property type="entry name" value="DUF302"/>
    <property type="match status" value="1"/>
</dbReference>
<name>A0AAV8A081_9EUKA</name>
<proteinExistence type="predicted"/>
<dbReference type="InterPro" id="IPR005180">
    <property type="entry name" value="DUF302"/>
</dbReference>
<protein>
    <recommendedName>
        <fullName evidence="1">DUF302 domain-containing protein</fullName>
    </recommendedName>
</protein>
<dbReference type="PANTHER" id="PTHR38342">
    <property type="entry name" value="SLR5037 PROTEIN"/>
    <property type="match status" value="1"/>
</dbReference>
<dbReference type="Proteomes" id="UP001146793">
    <property type="component" value="Unassembled WGS sequence"/>
</dbReference>
<evidence type="ECO:0000259" key="1">
    <source>
        <dbReference type="Pfam" id="PF03625"/>
    </source>
</evidence>
<keyword evidence="5" id="KW-1185">Reference proteome</keyword>
<reference evidence="2" key="2">
    <citation type="submission" date="2022-08" db="EMBL/GenBank/DDBJ databases">
        <title>Novel sulphate-reducing endosymbionts in the free-living metamonad Anaeramoeba.</title>
        <authorList>
            <person name="Jerlstrom-Hultqvist J."/>
            <person name="Cepicka I."/>
            <person name="Gallot-Lavallee L."/>
            <person name="Salas-Leiva D."/>
            <person name="Curtis B.A."/>
            <person name="Zahonova K."/>
            <person name="Pipaliya S."/>
            <person name="Dacks J."/>
            <person name="Roger A.J."/>
        </authorList>
    </citation>
    <scope>NUCLEOTIDE SEQUENCE</scope>
    <source>
        <strain evidence="2">Busselton2</strain>
    </source>
</reference>
<comment type="caution">
    <text evidence="2">The sequence shown here is derived from an EMBL/GenBank/DDBJ whole genome shotgun (WGS) entry which is preliminary data.</text>
</comment>
<gene>
    <name evidence="2" type="ORF">M0812_11449</name>
    <name evidence="3" type="ORF">M0813_02783</name>
</gene>
<dbReference type="Pfam" id="PF03625">
    <property type="entry name" value="DUF302"/>
    <property type="match status" value="1"/>
</dbReference>
<dbReference type="PANTHER" id="PTHR38342:SF1">
    <property type="entry name" value="SLR5037 PROTEIN"/>
    <property type="match status" value="1"/>
</dbReference>
<evidence type="ECO:0000313" key="2">
    <source>
        <dbReference type="EMBL" id="KAJ3445570.1"/>
    </source>
</evidence>
<dbReference type="AlphaFoldDB" id="A0AAV8A081"/>
<dbReference type="EMBL" id="JANTQA010000023">
    <property type="protein sequence ID" value="KAJ3445570.1"/>
    <property type="molecule type" value="Genomic_DNA"/>
</dbReference>
<reference evidence="3" key="1">
    <citation type="submission" date="2022-08" db="EMBL/GenBank/DDBJ databases">
        <title>Novel sulfate-reducing endosymbionts in the free-living metamonad Anaeramoeba.</title>
        <authorList>
            <person name="Jerlstrom-Hultqvist J."/>
            <person name="Cepicka I."/>
            <person name="Gallot-Lavallee L."/>
            <person name="Salas-Leiva D."/>
            <person name="Curtis B.A."/>
            <person name="Zahonova K."/>
            <person name="Pipaliya S."/>
            <person name="Dacks J."/>
            <person name="Roger A.J."/>
        </authorList>
    </citation>
    <scope>NUCLEOTIDE SEQUENCE</scope>
    <source>
        <strain evidence="3">Schooner1</strain>
    </source>
</reference>
<accession>A0AAV8A081</accession>
<dbReference type="InterPro" id="IPR035923">
    <property type="entry name" value="TT1751-like_sf"/>
</dbReference>
<evidence type="ECO:0000313" key="5">
    <source>
        <dbReference type="Proteomes" id="UP001150062"/>
    </source>
</evidence>
<sequence length="133" mass="15285">MSTFNKEIGVLFPTDKPFDELVEKVKKVFLSKNARLVFEMDYQKSILEETQDDIGPMILFGFCWPSSAYEWLKIDKSLGFLFPIRCLVFMKDGKATLAFQNVMKIAELLDNERAKELASDGSKFGIIIKEIMN</sequence>
<evidence type="ECO:0000313" key="3">
    <source>
        <dbReference type="EMBL" id="KAJ6242927.1"/>
    </source>
</evidence>
<dbReference type="Gene3D" id="3.30.310.70">
    <property type="entry name" value="TT1751-like domain"/>
    <property type="match status" value="1"/>
</dbReference>
<dbReference type="EMBL" id="JAOAOG010000173">
    <property type="protein sequence ID" value="KAJ6242927.1"/>
    <property type="molecule type" value="Genomic_DNA"/>
</dbReference>
<feature type="domain" description="DUF302" evidence="1">
    <location>
        <begin position="44"/>
        <end position="101"/>
    </location>
</feature>
<evidence type="ECO:0000313" key="4">
    <source>
        <dbReference type="Proteomes" id="UP001146793"/>
    </source>
</evidence>
<dbReference type="SUPFAM" id="SSF103247">
    <property type="entry name" value="TT1751-like"/>
    <property type="match status" value="1"/>
</dbReference>